<comment type="cofactor">
    <cofactor evidence="10">
        <name>Zn(2+)</name>
        <dbReference type="ChEBI" id="CHEBI:29105"/>
    </cofactor>
    <text evidence="10">Binds 1 zinc ion per subunit.</text>
</comment>
<evidence type="ECO:0000256" key="1">
    <source>
        <dbReference type="ARBA" id="ARBA00022490"/>
    </source>
</evidence>
<feature type="binding site" evidence="10">
    <location>
        <position position="268"/>
    </location>
    <ligand>
        <name>Zn(2+)</name>
        <dbReference type="ChEBI" id="CHEBI:29105"/>
    </ligand>
</feature>
<dbReference type="GO" id="GO:0042274">
    <property type="term" value="P:ribosomal small subunit biogenesis"/>
    <property type="evidence" value="ECO:0007669"/>
    <property type="project" value="UniProtKB-UniRule"/>
</dbReference>
<sequence length="301" mass="33138">MPEGLITKALSGYYYVQNDEGGHTIQCRGRGIMKQRGQSPLVGDRVIYTLTDNGEGAVERILPRKSALIRPAIANADLAVLVFSVVRPELSLILLDKFLVHTEHAGLDAVIVLTKLDRIPDGEVGDQIRRNVEAAQALYRSLGYKVFLTSAHQGTGLEPLKLALAQHINVCAGQSGVGKSSLLNALVPGLTLETNEISMKLGRGKHTTRHVELISLQGGGYLADTPGFSQLDFAELGIDEIDSCFREFRPLSHQCKFRGCSHTHEPSCAVLDAKEQGLIASSRYEHYVSFLTEWKETRRRY</sequence>
<evidence type="ECO:0000256" key="7">
    <source>
        <dbReference type="ARBA" id="ARBA00022833"/>
    </source>
</evidence>
<evidence type="ECO:0000256" key="5">
    <source>
        <dbReference type="ARBA" id="ARBA00022741"/>
    </source>
</evidence>
<feature type="binding site" evidence="10">
    <location>
        <begin position="173"/>
        <end position="181"/>
    </location>
    <ligand>
        <name>GTP</name>
        <dbReference type="ChEBI" id="CHEBI:37565"/>
    </ligand>
</feature>
<keyword evidence="4 10" id="KW-0699">rRNA-binding</keyword>
<dbReference type="CDD" id="cd04466">
    <property type="entry name" value="S1_YloQ_GTPase"/>
    <property type="match status" value="1"/>
</dbReference>
<dbReference type="AlphaFoldDB" id="A0AA95ET11"/>
<feature type="domain" description="EngC GTPase" evidence="11">
    <location>
        <begin position="74"/>
        <end position="229"/>
    </location>
</feature>
<dbReference type="InterPro" id="IPR027417">
    <property type="entry name" value="P-loop_NTPase"/>
</dbReference>
<evidence type="ECO:0000313" key="14">
    <source>
        <dbReference type="Proteomes" id="UP001178662"/>
    </source>
</evidence>
<evidence type="ECO:0000256" key="2">
    <source>
        <dbReference type="ARBA" id="ARBA00022517"/>
    </source>
</evidence>
<evidence type="ECO:0000256" key="9">
    <source>
        <dbReference type="ARBA" id="ARBA00023134"/>
    </source>
</evidence>
<dbReference type="SUPFAM" id="SSF50249">
    <property type="entry name" value="Nucleic acid-binding proteins"/>
    <property type="match status" value="1"/>
</dbReference>
<name>A0AA95ET11_9BACL</name>
<feature type="binding site" evidence="10">
    <location>
        <position position="255"/>
    </location>
    <ligand>
        <name>Zn(2+)</name>
        <dbReference type="ChEBI" id="CHEBI:29105"/>
    </ligand>
</feature>
<feature type="binding site" evidence="10">
    <location>
        <position position="260"/>
    </location>
    <ligand>
        <name>Zn(2+)</name>
        <dbReference type="ChEBI" id="CHEBI:29105"/>
    </ligand>
</feature>
<keyword evidence="6 10" id="KW-0378">Hydrolase</keyword>
<comment type="subunit">
    <text evidence="10">Monomer. Associates with 30S ribosomal subunit, binds 16S rRNA.</text>
</comment>
<keyword evidence="2 10" id="KW-0690">Ribosome biogenesis</keyword>
<evidence type="ECO:0000256" key="6">
    <source>
        <dbReference type="ARBA" id="ARBA00022801"/>
    </source>
</evidence>
<dbReference type="HAMAP" id="MF_01820">
    <property type="entry name" value="GTPase_RsgA"/>
    <property type="match status" value="1"/>
</dbReference>
<keyword evidence="3 10" id="KW-0479">Metal-binding</keyword>
<dbReference type="Pfam" id="PF03193">
    <property type="entry name" value="RsgA_GTPase"/>
    <property type="match status" value="1"/>
</dbReference>
<dbReference type="CDD" id="cd01854">
    <property type="entry name" value="YjeQ_EngC"/>
    <property type="match status" value="1"/>
</dbReference>
<gene>
    <name evidence="10 13" type="primary">rsgA</name>
    <name evidence="13" type="ORF">P0Y55_09515</name>
</gene>
<comment type="function">
    <text evidence="10">One of several proteins that assist in the late maturation steps of the functional core of the 30S ribosomal subunit. Helps release RbfA from mature subunits. May play a role in the assembly of ribosomal proteins into the subunit. Circularly permuted GTPase that catalyzes slow GTP hydrolysis, GTPase activity is stimulated by the 30S ribosomal subunit.</text>
</comment>
<dbReference type="Gene3D" id="2.40.50.140">
    <property type="entry name" value="Nucleic acid-binding proteins"/>
    <property type="match status" value="1"/>
</dbReference>
<proteinExistence type="inferred from homology"/>
<dbReference type="PANTHER" id="PTHR32120">
    <property type="entry name" value="SMALL RIBOSOMAL SUBUNIT BIOGENESIS GTPASE RSGA"/>
    <property type="match status" value="1"/>
</dbReference>
<dbReference type="InterPro" id="IPR030378">
    <property type="entry name" value="G_CP_dom"/>
</dbReference>
<evidence type="ECO:0000256" key="10">
    <source>
        <dbReference type="HAMAP-Rule" id="MF_01820"/>
    </source>
</evidence>
<dbReference type="GO" id="GO:0005737">
    <property type="term" value="C:cytoplasm"/>
    <property type="evidence" value="ECO:0007669"/>
    <property type="project" value="UniProtKB-SubCell"/>
</dbReference>
<dbReference type="InterPro" id="IPR004881">
    <property type="entry name" value="Ribosome_biogen_GTPase_RsgA"/>
</dbReference>
<dbReference type="EC" id="3.6.1.-" evidence="10"/>
<dbReference type="InterPro" id="IPR012340">
    <property type="entry name" value="NA-bd_OB-fold"/>
</dbReference>
<dbReference type="NCBIfam" id="TIGR00157">
    <property type="entry name" value="ribosome small subunit-dependent GTPase A"/>
    <property type="match status" value="1"/>
</dbReference>
<organism evidence="13 14">
    <name type="scientific">Candidatus Cohnella colombiensis</name>
    <dbReference type="NCBI Taxonomy" id="3121368"/>
    <lineage>
        <taxon>Bacteria</taxon>
        <taxon>Bacillati</taxon>
        <taxon>Bacillota</taxon>
        <taxon>Bacilli</taxon>
        <taxon>Bacillales</taxon>
        <taxon>Paenibacillaceae</taxon>
        <taxon>Cohnella</taxon>
    </lineage>
</organism>
<dbReference type="GO" id="GO:0003924">
    <property type="term" value="F:GTPase activity"/>
    <property type="evidence" value="ECO:0007669"/>
    <property type="project" value="UniProtKB-UniRule"/>
</dbReference>
<keyword evidence="14" id="KW-1185">Reference proteome</keyword>
<keyword evidence="1 10" id="KW-0963">Cytoplasm</keyword>
<dbReference type="GO" id="GO:0046872">
    <property type="term" value="F:metal ion binding"/>
    <property type="evidence" value="ECO:0007669"/>
    <property type="project" value="UniProtKB-KW"/>
</dbReference>
<feature type="domain" description="CP-type G" evidence="12">
    <location>
        <begin position="65"/>
        <end position="231"/>
    </location>
</feature>
<evidence type="ECO:0000259" key="11">
    <source>
        <dbReference type="PROSITE" id="PS50936"/>
    </source>
</evidence>
<dbReference type="InterPro" id="IPR031944">
    <property type="entry name" value="RsgA_N"/>
</dbReference>
<evidence type="ECO:0000313" key="13">
    <source>
        <dbReference type="EMBL" id="WEK52845.1"/>
    </source>
</evidence>
<evidence type="ECO:0000256" key="3">
    <source>
        <dbReference type="ARBA" id="ARBA00022723"/>
    </source>
</evidence>
<dbReference type="Gene3D" id="1.10.40.50">
    <property type="entry name" value="Probable gtpase engc, domain 3"/>
    <property type="match status" value="1"/>
</dbReference>
<keyword evidence="9 10" id="KW-0342">GTP-binding</keyword>
<dbReference type="PROSITE" id="PS50936">
    <property type="entry name" value="ENGC_GTPASE"/>
    <property type="match status" value="1"/>
</dbReference>
<dbReference type="PANTHER" id="PTHR32120:SF11">
    <property type="entry name" value="SMALL RIBOSOMAL SUBUNIT BIOGENESIS GTPASE RSGA 1, MITOCHONDRIAL-RELATED"/>
    <property type="match status" value="1"/>
</dbReference>
<dbReference type="GO" id="GO:0019843">
    <property type="term" value="F:rRNA binding"/>
    <property type="evidence" value="ECO:0007669"/>
    <property type="project" value="UniProtKB-KW"/>
</dbReference>
<dbReference type="Pfam" id="PF16745">
    <property type="entry name" value="RsgA_N"/>
    <property type="match status" value="1"/>
</dbReference>
<feature type="binding site" evidence="10">
    <location>
        <begin position="114"/>
        <end position="117"/>
    </location>
    <ligand>
        <name>GTP</name>
        <dbReference type="ChEBI" id="CHEBI:37565"/>
    </ligand>
</feature>
<protein>
    <recommendedName>
        <fullName evidence="10">Small ribosomal subunit biogenesis GTPase RsgA</fullName>
        <ecNumber evidence="10">3.6.1.-</ecNumber>
    </recommendedName>
</protein>
<dbReference type="PROSITE" id="PS51721">
    <property type="entry name" value="G_CP"/>
    <property type="match status" value="1"/>
</dbReference>
<feature type="binding site" evidence="10">
    <location>
        <position position="262"/>
    </location>
    <ligand>
        <name>Zn(2+)</name>
        <dbReference type="ChEBI" id="CHEBI:29105"/>
    </ligand>
</feature>
<dbReference type="InterPro" id="IPR010914">
    <property type="entry name" value="RsgA_GTPase_dom"/>
</dbReference>
<evidence type="ECO:0000256" key="4">
    <source>
        <dbReference type="ARBA" id="ARBA00022730"/>
    </source>
</evidence>
<dbReference type="Gene3D" id="3.40.50.300">
    <property type="entry name" value="P-loop containing nucleotide triphosphate hydrolases"/>
    <property type="match status" value="1"/>
</dbReference>
<dbReference type="EMBL" id="CP119317">
    <property type="protein sequence ID" value="WEK52845.1"/>
    <property type="molecule type" value="Genomic_DNA"/>
</dbReference>
<dbReference type="SUPFAM" id="SSF52540">
    <property type="entry name" value="P-loop containing nucleoside triphosphate hydrolases"/>
    <property type="match status" value="1"/>
</dbReference>
<comment type="subcellular location">
    <subcellularLocation>
        <location evidence="10">Cytoplasm</location>
    </subcellularLocation>
</comment>
<evidence type="ECO:0000256" key="8">
    <source>
        <dbReference type="ARBA" id="ARBA00022884"/>
    </source>
</evidence>
<keyword evidence="5 10" id="KW-0547">Nucleotide-binding</keyword>
<keyword evidence="7 10" id="KW-0862">Zinc</keyword>
<evidence type="ECO:0000259" key="12">
    <source>
        <dbReference type="PROSITE" id="PS51721"/>
    </source>
</evidence>
<accession>A0AA95ET11</accession>
<keyword evidence="8 10" id="KW-0694">RNA-binding</keyword>
<dbReference type="GO" id="GO:0005525">
    <property type="term" value="F:GTP binding"/>
    <property type="evidence" value="ECO:0007669"/>
    <property type="project" value="UniProtKB-UniRule"/>
</dbReference>
<reference evidence="13" key="1">
    <citation type="submission" date="2023-03" db="EMBL/GenBank/DDBJ databases">
        <title>Andean soil-derived lignocellulolytic bacterial consortium as a source of novel taxa and putative plastic-active enzymes.</title>
        <authorList>
            <person name="Diaz-Garcia L."/>
            <person name="Chuvochina M."/>
            <person name="Feuerriegel G."/>
            <person name="Bunk B."/>
            <person name="Sproer C."/>
            <person name="Streit W.R."/>
            <person name="Rodriguez L.M."/>
            <person name="Overmann J."/>
            <person name="Jimenez D.J."/>
        </authorList>
    </citation>
    <scope>NUCLEOTIDE SEQUENCE</scope>
    <source>
        <strain evidence="13">MAG 2441</strain>
    </source>
</reference>
<comment type="similarity">
    <text evidence="10">Belongs to the TRAFAC class YlqF/YawG GTPase family. RsgA subfamily.</text>
</comment>
<dbReference type="Proteomes" id="UP001178662">
    <property type="component" value="Chromosome"/>
</dbReference>